<evidence type="ECO:0000256" key="1">
    <source>
        <dbReference type="ARBA" id="ARBA00010875"/>
    </source>
</evidence>
<dbReference type="PROSITE" id="PS01306">
    <property type="entry name" value="UPF0054"/>
    <property type="match status" value="1"/>
</dbReference>
<name>A0AAW9Q3H3_9CYAN</name>
<evidence type="ECO:0000256" key="9">
    <source>
        <dbReference type="HAMAP-Rule" id="MF_00009"/>
    </source>
</evidence>
<dbReference type="GO" id="GO:0008270">
    <property type="term" value="F:zinc ion binding"/>
    <property type="evidence" value="ECO:0007669"/>
    <property type="project" value="UniProtKB-UniRule"/>
</dbReference>
<dbReference type="GO" id="GO:0004521">
    <property type="term" value="F:RNA endonuclease activity"/>
    <property type="evidence" value="ECO:0007669"/>
    <property type="project" value="UniProtKB-UniRule"/>
</dbReference>
<comment type="cofactor">
    <cofactor evidence="9">
        <name>Zn(2+)</name>
        <dbReference type="ChEBI" id="CHEBI:29105"/>
    </cofactor>
    <text evidence="9">Binds 1 zinc ion.</text>
</comment>
<keyword evidence="7 9" id="KW-0378">Hydrolase</keyword>
<comment type="subcellular location">
    <subcellularLocation>
        <location evidence="9">Cytoplasm</location>
    </subcellularLocation>
</comment>
<evidence type="ECO:0000256" key="7">
    <source>
        <dbReference type="ARBA" id="ARBA00022801"/>
    </source>
</evidence>
<dbReference type="EC" id="3.1.-.-" evidence="9"/>
<proteinExistence type="inferred from homology"/>
<feature type="binding site" evidence="9">
    <location>
        <position position="136"/>
    </location>
    <ligand>
        <name>Zn(2+)</name>
        <dbReference type="ChEBI" id="CHEBI:29105"/>
        <note>catalytic</note>
    </ligand>
</feature>
<dbReference type="RefSeq" id="WP_330483832.1">
    <property type="nucleotide sequence ID" value="NZ_JAZBJZ010000041.1"/>
</dbReference>
<evidence type="ECO:0000256" key="4">
    <source>
        <dbReference type="ARBA" id="ARBA00022722"/>
    </source>
</evidence>
<keyword evidence="11" id="KW-1185">Reference proteome</keyword>
<dbReference type="Proteomes" id="UP001333818">
    <property type="component" value="Unassembled WGS sequence"/>
</dbReference>
<keyword evidence="9" id="KW-0963">Cytoplasm</keyword>
<dbReference type="GO" id="GO:0005737">
    <property type="term" value="C:cytoplasm"/>
    <property type="evidence" value="ECO:0007669"/>
    <property type="project" value="UniProtKB-SubCell"/>
</dbReference>
<accession>A0AAW9Q3H3</accession>
<dbReference type="HAMAP" id="MF_00009">
    <property type="entry name" value="Endoribonucl_YbeY"/>
    <property type="match status" value="1"/>
</dbReference>
<feature type="binding site" evidence="9">
    <location>
        <position position="140"/>
    </location>
    <ligand>
        <name>Zn(2+)</name>
        <dbReference type="ChEBI" id="CHEBI:29105"/>
        <note>catalytic</note>
    </ligand>
</feature>
<evidence type="ECO:0000256" key="6">
    <source>
        <dbReference type="ARBA" id="ARBA00022759"/>
    </source>
</evidence>
<dbReference type="NCBIfam" id="TIGR00043">
    <property type="entry name" value="rRNA maturation RNase YbeY"/>
    <property type="match status" value="1"/>
</dbReference>
<dbReference type="PANTHER" id="PTHR46986:SF1">
    <property type="entry name" value="ENDORIBONUCLEASE YBEY, CHLOROPLASTIC"/>
    <property type="match status" value="1"/>
</dbReference>
<comment type="similarity">
    <text evidence="1 9">Belongs to the endoribonuclease YbeY family.</text>
</comment>
<evidence type="ECO:0000256" key="8">
    <source>
        <dbReference type="ARBA" id="ARBA00022833"/>
    </source>
</evidence>
<feature type="binding site" evidence="9">
    <location>
        <position position="146"/>
    </location>
    <ligand>
        <name>Zn(2+)</name>
        <dbReference type="ChEBI" id="CHEBI:29105"/>
        <note>catalytic</note>
    </ligand>
</feature>
<gene>
    <name evidence="9 10" type="primary">ybeY</name>
    <name evidence="10" type="ORF">V2H45_11635</name>
</gene>
<dbReference type="AlphaFoldDB" id="A0AAW9Q3H3"/>
<evidence type="ECO:0000256" key="3">
    <source>
        <dbReference type="ARBA" id="ARBA00022552"/>
    </source>
</evidence>
<dbReference type="Pfam" id="PF02130">
    <property type="entry name" value="YbeY"/>
    <property type="match status" value="1"/>
</dbReference>
<evidence type="ECO:0000256" key="5">
    <source>
        <dbReference type="ARBA" id="ARBA00022723"/>
    </source>
</evidence>
<comment type="function">
    <text evidence="9">Single strand-specific metallo-endoribonuclease involved in late-stage 70S ribosome quality control and in maturation of the 3' terminus of the 16S rRNA.</text>
</comment>
<evidence type="ECO:0000313" key="11">
    <source>
        <dbReference type="Proteomes" id="UP001333818"/>
    </source>
</evidence>
<keyword evidence="6 9" id="KW-0255">Endonuclease</keyword>
<keyword evidence="3 9" id="KW-0698">rRNA processing</keyword>
<keyword evidence="8 9" id="KW-0862">Zinc</keyword>
<dbReference type="InterPro" id="IPR023091">
    <property type="entry name" value="MetalPrtase_cat_dom_sf_prd"/>
</dbReference>
<reference evidence="10" key="1">
    <citation type="submission" date="2024-01" db="EMBL/GenBank/DDBJ databases">
        <title>Bank of Algae and Cyanobacteria of the Azores (BACA) strain genomes.</title>
        <authorList>
            <person name="Luz R."/>
            <person name="Cordeiro R."/>
            <person name="Fonseca A."/>
            <person name="Goncalves V."/>
        </authorList>
    </citation>
    <scope>NUCLEOTIDE SEQUENCE</scope>
    <source>
        <strain evidence="10">BACA0141</strain>
    </source>
</reference>
<dbReference type="PANTHER" id="PTHR46986">
    <property type="entry name" value="ENDORIBONUCLEASE YBEY, CHLOROPLASTIC"/>
    <property type="match status" value="1"/>
</dbReference>
<evidence type="ECO:0000313" key="10">
    <source>
        <dbReference type="EMBL" id="MEE3717403.1"/>
    </source>
</evidence>
<dbReference type="EMBL" id="JAZBJZ010000041">
    <property type="protein sequence ID" value="MEE3717403.1"/>
    <property type="molecule type" value="Genomic_DNA"/>
</dbReference>
<dbReference type="Gene3D" id="3.40.390.30">
    <property type="entry name" value="Metalloproteases ('zincins'), catalytic domain"/>
    <property type="match status" value="1"/>
</dbReference>
<dbReference type="InterPro" id="IPR002036">
    <property type="entry name" value="YbeY"/>
</dbReference>
<keyword evidence="5 9" id="KW-0479">Metal-binding</keyword>
<sequence>MSIDLIVDIDATIADRSPVKEQDWQDWFGVWADSLTPDIMAVGEYEVTLLIVDDAEIAKLNAQYRQLDCPTDVLAFAALEADVPVVPQELIDETLSEPYSEPTYLGDIIISVTTAQRQAAEQGHSVRQELAWLAAHGLLHLLGWDHPDRESLESMLAQQDAMLRSLRNAEVFEAVTDLRSS</sequence>
<protein>
    <recommendedName>
        <fullName evidence="9">Endoribonuclease YbeY</fullName>
        <ecNumber evidence="9">3.1.-.-</ecNumber>
    </recommendedName>
</protein>
<dbReference type="GO" id="GO:0004222">
    <property type="term" value="F:metalloendopeptidase activity"/>
    <property type="evidence" value="ECO:0007669"/>
    <property type="project" value="InterPro"/>
</dbReference>
<keyword evidence="4 9" id="KW-0540">Nuclease</keyword>
<dbReference type="SUPFAM" id="SSF55486">
    <property type="entry name" value="Metalloproteases ('zincins'), catalytic domain"/>
    <property type="match status" value="1"/>
</dbReference>
<dbReference type="InterPro" id="IPR020549">
    <property type="entry name" value="YbeY_CS"/>
</dbReference>
<keyword evidence="2 9" id="KW-0690">Ribosome biogenesis</keyword>
<comment type="caution">
    <text evidence="10">The sequence shown here is derived from an EMBL/GenBank/DDBJ whole genome shotgun (WGS) entry which is preliminary data.</text>
</comment>
<dbReference type="GO" id="GO:0006364">
    <property type="term" value="P:rRNA processing"/>
    <property type="evidence" value="ECO:0007669"/>
    <property type="project" value="UniProtKB-UniRule"/>
</dbReference>
<evidence type="ECO:0000256" key="2">
    <source>
        <dbReference type="ARBA" id="ARBA00022517"/>
    </source>
</evidence>
<organism evidence="10 11">
    <name type="scientific">Tumidithrix elongata BACA0141</name>
    <dbReference type="NCBI Taxonomy" id="2716417"/>
    <lineage>
        <taxon>Bacteria</taxon>
        <taxon>Bacillati</taxon>
        <taxon>Cyanobacteriota</taxon>
        <taxon>Cyanophyceae</taxon>
        <taxon>Pseudanabaenales</taxon>
        <taxon>Pseudanabaenaceae</taxon>
        <taxon>Tumidithrix</taxon>
        <taxon>Tumidithrix elongata</taxon>
    </lineage>
</organism>